<evidence type="ECO:0000313" key="13">
    <source>
        <dbReference type="WBParaSite" id="L893_g34100.t1"/>
    </source>
</evidence>
<keyword evidence="8" id="KW-0472">Membrane</keyword>
<keyword evidence="7" id="KW-0969">Cilium</keyword>
<dbReference type="GO" id="GO:0060170">
    <property type="term" value="C:ciliary membrane"/>
    <property type="evidence" value="ECO:0007669"/>
    <property type="project" value="UniProtKB-SubCell"/>
</dbReference>
<evidence type="ECO:0000256" key="7">
    <source>
        <dbReference type="ARBA" id="ARBA00023069"/>
    </source>
</evidence>
<dbReference type="Proteomes" id="UP000095287">
    <property type="component" value="Unplaced"/>
</dbReference>
<evidence type="ECO:0000313" key="12">
    <source>
        <dbReference type="Proteomes" id="UP000095287"/>
    </source>
</evidence>
<protein>
    <recommendedName>
        <fullName evidence="3">Transmembrane protein 231</fullName>
    </recommendedName>
</protein>
<dbReference type="WBParaSite" id="L893_g34100.t1">
    <property type="protein sequence ID" value="L893_g34100.t1"/>
    <property type="gene ID" value="L893_g34100"/>
</dbReference>
<keyword evidence="10" id="KW-0966">Cell projection</keyword>
<comment type="function">
    <text evidence="11">Transmembrane component of the tectonic-like complex, a complex localized at the transition zone of primary cilia and acting as a barrier that prevents diffusion of transmembrane proteins between the cilia and plasma membranes. Required for ciliogenesis and sonic hedgehog/SHH signaling.</text>
</comment>
<dbReference type="Pfam" id="PF10149">
    <property type="entry name" value="TM231"/>
    <property type="match status" value="1"/>
</dbReference>
<dbReference type="PANTHER" id="PTHR14605">
    <property type="entry name" value="CHST5 PROTEIN"/>
    <property type="match status" value="1"/>
</dbReference>
<evidence type="ECO:0000256" key="4">
    <source>
        <dbReference type="ARBA" id="ARBA00022475"/>
    </source>
</evidence>
<evidence type="ECO:0000256" key="10">
    <source>
        <dbReference type="ARBA" id="ARBA00023273"/>
    </source>
</evidence>
<keyword evidence="4" id="KW-1003">Cell membrane</keyword>
<evidence type="ECO:0000256" key="9">
    <source>
        <dbReference type="ARBA" id="ARBA00023180"/>
    </source>
</evidence>
<comment type="similarity">
    <text evidence="2">Belongs to the TMEM231 family.</text>
</comment>
<keyword evidence="12" id="KW-1185">Reference proteome</keyword>
<accession>A0A1I8A969</accession>
<dbReference type="GO" id="GO:0035869">
    <property type="term" value="C:ciliary transition zone"/>
    <property type="evidence" value="ECO:0007669"/>
    <property type="project" value="TreeGrafter"/>
</dbReference>
<dbReference type="GO" id="GO:0032880">
    <property type="term" value="P:regulation of protein localization"/>
    <property type="evidence" value="ECO:0007669"/>
    <property type="project" value="TreeGrafter"/>
</dbReference>
<comment type="subcellular location">
    <subcellularLocation>
        <location evidence="1">Cell projection</location>
        <location evidence="1">Cilium membrane</location>
        <topology evidence="1">Multi-pass membrane protein</topology>
    </subcellularLocation>
</comment>
<organism evidence="12 13">
    <name type="scientific">Steinernema glaseri</name>
    <dbReference type="NCBI Taxonomy" id="37863"/>
    <lineage>
        <taxon>Eukaryota</taxon>
        <taxon>Metazoa</taxon>
        <taxon>Ecdysozoa</taxon>
        <taxon>Nematoda</taxon>
        <taxon>Chromadorea</taxon>
        <taxon>Rhabditida</taxon>
        <taxon>Tylenchina</taxon>
        <taxon>Panagrolaimomorpha</taxon>
        <taxon>Strongyloidoidea</taxon>
        <taxon>Steinernematidae</taxon>
        <taxon>Steinernema</taxon>
    </lineage>
</organism>
<evidence type="ECO:0000256" key="6">
    <source>
        <dbReference type="ARBA" id="ARBA00022989"/>
    </source>
</evidence>
<dbReference type="GO" id="GO:0060271">
    <property type="term" value="P:cilium assembly"/>
    <property type="evidence" value="ECO:0007669"/>
    <property type="project" value="TreeGrafter"/>
</dbReference>
<dbReference type="InterPro" id="IPR019306">
    <property type="entry name" value="TMEM231"/>
</dbReference>
<evidence type="ECO:0000256" key="3">
    <source>
        <dbReference type="ARBA" id="ARBA00015087"/>
    </source>
</evidence>
<name>A0A1I8A969_9BILA</name>
<evidence type="ECO:0000256" key="2">
    <source>
        <dbReference type="ARBA" id="ARBA00009082"/>
    </source>
</evidence>
<evidence type="ECO:0000256" key="11">
    <source>
        <dbReference type="ARBA" id="ARBA00024803"/>
    </source>
</evidence>
<reference evidence="13" key="1">
    <citation type="submission" date="2016-11" db="UniProtKB">
        <authorList>
            <consortium name="WormBaseParasite"/>
        </authorList>
    </citation>
    <scope>IDENTIFICATION</scope>
</reference>
<evidence type="ECO:0000256" key="8">
    <source>
        <dbReference type="ARBA" id="ARBA00023136"/>
    </source>
</evidence>
<evidence type="ECO:0000256" key="5">
    <source>
        <dbReference type="ARBA" id="ARBA00022692"/>
    </source>
</evidence>
<keyword evidence="9" id="KW-0325">Glycoprotein</keyword>
<dbReference type="AlphaFoldDB" id="A0A1I8A969"/>
<keyword evidence="6" id="KW-1133">Transmembrane helix</keyword>
<dbReference type="PANTHER" id="PTHR14605:SF1">
    <property type="entry name" value="TRANSMEMBRANE PROTEIN 231"/>
    <property type="match status" value="1"/>
</dbReference>
<evidence type="ECO:0000256" key="1">
    <source>
        <dbReference type="ARBA" id="ARBA00004272"/>
    </source>
</evidence>
<sequence length="156" mass="17923">MRSVRITVKQMETSVVGETEQLRSGSGVRIAGALNMVQKELLHEDFKESGPFNCSSTDVTQFEPPNLLDHDLERNFSTDLQSQKIIWQPAITSDKKFTVTVDIHIPPQLLYYKTGIFQLLKWAWIQYLSLLIVVHYCLRNFSAFVFENRLISVTVS</sequence>
<keyword evidence="5" id="KW-0812">Transmembrane</keyword>
<proteinExistence type="inferred from homology"/>